<reference evidence="2 3" key="1">
    <citation type="submission" date="2007-06" db="EMBL/GenBank/DDBJ databases">
        <authorList>
            <person name="Shimkets L."/>
            <person name="Ferriera S."/>
            <person name="Johnson J."/>
            <person name="Kravitz S."/>
            <person name="Beeson K."/>
            <person name="Sutton G."/>
            <person name="Rogers Y.-H."/>
            <person name="Friedman R."/>
            <person name="Frazier M."/>
            <person name="Venter J.C."/>
        </authorList>
    </citation>
    <scope>NUCLEOTIDE SEQUENCE [LARGE SCALE GENOMIC DNA]</scope>
    <source>
        <strain evidence="2 3">SIR-1</strain>
    </source>
</reference>
<name>A6G8S4_9BACT</name>
<dbReference type="Pfam" id="PF18943">
    <property type="entry name" value="DUF5690"/>
    <property type="match status" value="1"/>
</dbReference>
<gene>
    <name evidence="2" type="ORF">PPSIR1_38756</name>
</gene>
<dbReference type="InterPro" id="IPR043745">
    <property type="entry name" value="DUF5690"/>
</dbReference>
<dbReference type="eggNOG" id="ENOG502Z7UP">
    <property type="taxonomic scope" value="Bacteria"/>
</dbReference>
<evidence type="ECO:0000313" key="2">
    <source>
        <dbReference type="EMBL" id="EDM77734.1"/>
    </source>
</evidence>
<accession>A6G8S4</accession>
<feature type="transmembrane region" description="Helical" evidence="1">
    <location>
        <begin position="37"/>
        <end position="58"/>
    </location>
</feature>
<dbReference type="AlphaFoldDB" id="A6G8S4"/>
<keyword evidence="1" id="KW-1133">Transmembrane helix</keyword>
<feature type="transmembrane region" description="Helical" evidence="1">
    <location>
        <begin position="205"/>
        <end position="226"/>
    </location>
</feature>
<feature type="transmembrane region" description="Helical" evidence="1">
    <location>
        <begin position="332"/>
        <end position="355"/>
    </location>
</feature>
<keyword evidence="1" id="KW-0472">Membrane</keyword>
<protein>
    <submittedName>
        <fullName evidence="2">Uncharacterized conserved membrane protein, probable transporter</fullName>
    </submittedName>
</protein>
<dbReference type="STRING" id="391625.PPSIR1_38756"/>
<keyword evidence="3" id="KW-1185">Reference proteome</keyword>
<feature type="transmembrane region" description="Helical" evidence="1">
    <location>
        <begin position="302"/>
        <end position="320"/>
    </location>
</feature>
<dbReference type="EMBL" id="ABCS01000041">
    <property type="protein sequence ID" value="EDM77734.1"/>
    <property type="molecule type" value="Genomic_DNA"/>
</dbReference>
<keyword evidence="1" id="KW-0812">Transmembrane</keyword>
<feature type="transmembrane region" description="Helical" evidence="1">
    <location>
        <begin position="375"/>
        <end position="400"/>
    </location>
</feature>
<organism evidence="2 3">
    <name type="scientific">Plesiocystis pacifica SIR-1</name>
    <dbReference type="NCBI Taxonomy" id="391625"/>
    <lineage>
        <taxon>Bacteria</taxon>
        <taxon>Pseudomonadati</taxon>
        <taxon>Myxococcota</taxon>
        <taxon>Polyangia</taxon>
        <taxon>Nannocystales</taxon>
        <taxon>Nannocystaceae</taxon>
        <taxon>Plesiocystis</taxon>
    </lineage>
</organism>
<feature type="transmembrane region" description="Helical" evidence="1">
    <location>
        <begin position="124"/>
        <end position="145"/>
    </location>
</feature>
<comment type="caution">
    <text evidence="2">The sequence shown here is derived from an EMBL/GenBank/DDBJ whole genome shotgun (WGS) entry which is preliminary data.</text>
</comment>
<evidence type="ECO:0000256" key="1">
    <source>
        <dbReference type="SAM" id="Phobius"/>
    </source>
</evidence>
<feature type="transmembrane region" description="Helical" evidence="1">
    <location>
        <begin position="157"/>
        <end position="178"/>
    </location>
</feature>
<sequence>MLALWAVAAAFTAYFCMYSFRKPFSAASFDGEVFGLQLKIALALSQVLGYALSKFVGIRVISEAPPERRPYYLIGLVAFAELALVAFGLLPPAGKVVAIFFNGLPLGAVWGLVFGFLEGRKTTELLGAGLSTSYIVAGGITKSVGRWLMDQGVSESWMPAATGALFAPLFLAAVIALAKLPPPTEDDVALRVEREPMDAAQRRGFFFRFAPGLIALTVLYVFLTAYRDFRGTFDTEIYEALGVLDASVFAKTESWVAAFVLALLAAMFLIRDNRKALLGIHALMAVGAVLIAASTLAMSLGWIGGVTWMILNGIGMYLAYVPYGCVLFDRLIAATGVVATSVFMIYVTDAFGYVGVIGVMLFKNFGQAELSWLDFFVGFSWVTAGVALLGFVVSGLYFAGVTRAPPTARR</sequence>
<dbReference type="Proteomes" id="UP000005801">
    <property type="component" value="Unassembled WGS sequence"/>
</dbReference>
<feature type="transmembrane region" description="Helical" evidence="1">
    <location>
        <begin position="254"/>
        <end position="270"/>
    </location>
</feature>
<feature type="transmembrane region" description="Helical" evidence="1">
    <location>
        <begin position="70"/>
        <end position="90"/>
    </location>
</feature>
<evidence type="ECO:0000313" key="3">
    <source>
        <dbReference type="Proteomes" id="UP000005801"/>
    </source>
</evidence>
<feature type="transmembrane region" description="Helical" evidence="1">
    <location>
        <begin position="96"/>
        <end position="117"/>
    </location>
</feature>
<proteinExistence type="predicted"/>
<feature type="transmembrane region" description="Helical" evidence="1">
    <location>
        <begin position="277"/>
        <end position="296"/>
    </location>
</feature>